<organism evidence="1">
    <name type="scientific">Myoviridae sp. ctr0w28</name>
    <dbReference type="NCBI Taxonomy" id="2826703"/>
    <lineage>
        <taxon>Viruses</taxon>
        <taxon>Duplodnaviria</taxon>
        <taxon>Heunggongvirae</taxon>
        <taxon>Uroviricota</taxon>
        <taxon>Caudoviricetes</taxon>
    </lineage>
</organism>
<evidence type="ECO:0000313" key="1">
    <source>
        <dbReference type="EMBL" id="DAD97006.1"/>
    </source>
</evidence>
<protein>
    <submittedName>
        <fullName evidence="1">Uncharacterized protein</fullName>
    </submittedName>
</protein>
<name>A0A8S5NQI8_9CAUD</name>
<sequence length="31" mass="3298">MGAVELLPCMWRAHDGRGRGDGDGEIGGVER</sequence>
<dbReference type="EMBL" id="BK015227">
    <property type="protein sequence ID" value="DAD97006.1"/>
    <property type="molecule type" value="Genomic_DNA"/>
</dbReference>
<reference evidence="1" key="1">
    <citation type="journal article" date="2021" name="Proc. Natl. Acad. Sci. U.S.A.">
        <title>A Catalog of Tens of Thousands of Viruses from Human Metagenomes Reveals Hidden Associations with Chronic Diseases.</title>
        <authorList>
            <person name="Tisza M.J."/>
            <person name="Buck C.B."/>
        </authorList>
    </citation>
    <scope>NUCLEOTIDE SEQUENCE</scope>
    <source>
        <strain evidence="1">Ctr0w28</strain>
    </source>
</reference>
<proteinExistence type="predicted"/>
<accession>A0A8S5NQI8</accession>